<reference evidence="6 7" key="1">
    <citation type="submission" date="2009-06" db="EMBL/GenBank/DDBJ databases">
        <title>Complete sequence of Desulfovibrio salexigens DSM 2638.</title>
        <authorList>
            <consortium name="US DOE Joint Genome Institute"/>
            <person name="Lucas S."/>
            <person name="Copeland A."/>
            <person name="Lapidus A."/>
            <person name="Glavina del Rio T."/>
            <person name="Tice H."/>
            <person name="Bruce D."/>
            <person name="Goodwin L."/>
            <person name="Pitluck S."/>
            <person name="Munk A.C."/>
            <person name="Brettin T."/>
            <person name="Detter J.C."/>
            <person name="Han C."/>
            <person name="Tapia R."/>
            <person name="Larimer F."/>
            <person name="Land M."/>
            <person name="Hauser L."/>
            <person name="Kyrpides N."/>
            <person name="Anderson I."/>
            <person name="Wall J.D."/>
            <person name="Arkin A.P."/>
            <person name="Dehal P."/>
            <person name="Chivian D."/>
            <person name="Giles B."/>
            <person name="Hazen T.C."/>
        </authorList>
    </citation>
    <scope>NUCLEOTIDE SEQUENCE [LARGE SCALE GENOMIC DNA]</scope>
    <source>
        <strain evidence="7">ATCC 14822 / DSM 2638 / NCIMB 8403 / VKM B-1763</strain>
    </source>
</reference>
<dbReference type="SUPFAM" id="SSF55785">
    <property type="entry name" value="PYP-like sensor domain (PAS domain)"/>
    <property type="match status" value="1"/>
</dbReference>
<dbReference type="Gene3D" id="2.40.420.20">
    <property type="match status" value="1"/>
</dbReference>
<dbReference type="EMBL" id="CP001649">
    <property type="protein sequence ID" value="ACS81580.1"/>
    <property type="molecule type" value="Genomic_DNA"/>
</dbReference>
<name>C6BT99_MARSD</name>
<dbReference type="AlphaFoldDB" id="C6BT99"/>
<evidence type="ECO:0000256" key="1">
    <source>
        <dbReference type="ARBA" id="ARBA00004196"/>
    </source>
</evidence>
<dbReference type="STRING" id="526222.Desal_3534"/>
<accession>C6BT99</accession>
<evidence type="ECO:0000313" key="6">
    <source>
        <dbReference type="EMBL" id="ACS81580.1"/>
    </source>
</evidence>
<feature type="domain" description="PAC" evidence="5">
    <location>
        <begin position="81"/>
        <end position="133"/>
    </location>
</feature>
<keyword evidence="2" id="KW-0175">Coiled coil</keyword>
<feature type="transmembrane region" description="Helical" evidence="3">
    <location>
        <begin position="164"/>
        <end position="183"/>
    </location>
</feature>
<dbReference type="eggNOG" id="COG0845">
    <property type="taxonomic scope" value="Bacteria"/>
</dbReference>
<dbReference type="PANTHER" id="PTHR32347">
    <property type="entry name" value="EFFLUX SYSTEM COMPONENT YKNX-RELATED"/>
    <property type="match status" value="1"/>
</dbReference>
<dbReference type="CDD" id="cd00130">
    <property type="entry name" value="PAS"/>
    <property type="match status" value="1"/>
</dbReference>
<evidence type="ECO:0000313" key="7">
    <source>
        <dbReference type="Proteomes" id="UP000002601"/>
    </source>
</evidence>
<feature type="domain" description="PAS" evidence="4">
    <location>
        <begin position="6"/>
        <end position="77"/>
    </location>
</feature>
<evidence type="ECO:0000259" key="4">
    <source>
        <dbReference type="PROSITE" id="PS50112"/>
    </source>
</evidence>
<dbReference type="eggNOG" id="COG2199">
    <property type="taxonomic scope" value="Bacteria"/>
</dbReference>
<dbReference type="Gene3D" id="3.30.450.20">
    <property type="entry name" value="PAS domain"/>
    <property type="match status" value="1"/>
</dbReference>
<dbReference type="Proteomes" id="UP000002601">
    <property type="component" value="Chromosome"/>
</dbReference>
<evidence type="ECO:0000256" key="2">
    <source>
        <dbReference type="ARBA" id="ARBA00023054"/>
    </source>
</evidence>
<keyword evidence="3" id="KW-0812">Transmembrane</keyword>
<keyword evidence="3" id="KW-0472">Membrane</keyword>
<dbReference type="InterPro" id="IPR000014">
    <property type="entry name" value="PAS"/>
</dbReference>
<protein>
    <submittedName>
        <fullName evidence="6">Putative PAS/PAC sensor protein</fullName>
    </submittedName>
</protein>
<evidence type="ECO:0000259" key="5">
    <source>
        <dbReference type="PROSITE" id="PS50113"/>
    </source>
</evidence>
<dbReference type="SMART" id="SM00091">
    <property type="entry name" value="PAS"/>
    <property type="match status" value="1"/>
</dbReference>
<dbReference type="GO" id="GO:0030313">
    <property type="term" value="C:cell envelope"/>
    <property type="evidence" value="ECO:0007669"/>
    <property type="project" value="UniProtKB-SubCell"/>
</dbReference>
<dbReference type="NCBIfam" id="TIGR00229">
    <property type="entry name" value="sensory_box"/>
    <property type="match status" value="1"/>
</dbReference>
<dbReference type="PANTHER" id="PTHR32347:SF14">
    <property type="entry name" value="EFFLUX SYSTEM COMPONENT YKNX-RELATED"/>
    <property type="match status" value="1"/>
</dbReference>
<organism evidence="6 7">
    <name type="scientific">Maridesulfovibrio salexigens (strain ATCC 14822 / DSM 2638 / NCIMB 8403 / VKM B-1763)</name>
    <name type="common">Desulfovibrio salexigens</name>
    <dbReference type="NCBI Taxonomy" id="526222"/>
    <lineage>
        <taxon>Bacteria</taxon>
        <taxon>Pseudomonadati</taxon>
        <taxon>Thermodesulfobacteriota</taxon>
        <taxon>Desulfovibrionia</taxon>
        <taxon>Desulfovibrionales</taxon>
        <taxon>Desulfovibrionaceae</taxon>
        <taxon>Maridesulfovibrio</taxon>
    </lineage>
</organism>
<evidence type="ECO:0000256" key="3">
    <source>
        <dbReference type="SAM" id="Phobius"/>
    </source>
</evidence>
<dbReference type="RefSeq" id="WP_015853396.1">
    <property type="nucleotide sequence ID" value="NC_012881.1"/>
</dbReference>
<dbReference type="KEGG" id="dsa:Desal_3534"/>
<dbReference type="HOGENOM" id="CLU_462893_0_0_7"/>
<gene>
    <name evidence="6" type="ordered locus">Desal_3534</name>
</gene>
<keyword evidence="7" id="KW-1185">Reference proteome</keyword>
<dbReference type="PROSITE" id="PS50113">
    <property type="entry name" value="PAC"/>
    <property type="match status" value="1"/>
</dbReference>
<dbReference type="InterPro" id="IPR035965">
    <property type="entry name" value="PAS-like_dom_sf"/>
</dbReference>
<sequence>MDNLLTPPFRETVLQVMNDGVMILNNKGIVTGANPALAKVLGISGNELEGMPLMAVVPPVEENDEFMQALLDTIYKDCTISNRATPYYKEDGEKIYLSVSVSRLKGNDGQPCGAVLVLRDVTEIEKMRQDEKQLNQDLTKAMRDADESNKALQISLTQGKKVRFILIAAVFCFFCAVGAFFWFNPAFMEIPDTFKPAAASSAKTEYQSMVVTPRPFSRSISLAGVVAPLEELTLVAPFNGIITKTDFFYGERIPRNQTIITLDTSEIASKMRSAFTEYIKSRKKYYELTNWKNTSEVLKARRELEQARRTLNSSKAKTEEDKMLFEKGIIPRNQYDTSFQELKNNESRLVSSQETYRDVLNKGDHEYVEIARMELANAETNYNTLKEKMSRSTVTAPVSGVALRPNSKSGDAKEITSGMSVTEGQPLLSIASLEGLSISAKVDELNINSLQLGQPVTVTGDAFPDHKLKGEIAMISSQAGGEGKVPTFETTIRLPHLPKDVSKNVRIGMTANMQVETYSNENAIMVPFSAINRDGSKVFLRVREKDGTVREVDVETGYTTINEVEILSGIEPGTTILLKQEAF</sequence>
<comment type="subcellular location">
    <subcellularLocation>
        <location evidence="1">Cell envelope</location>
    </subcellularLocation>
</comment>
<dbReference type="Gene3D" id="2.40.30.170">
    <property type="match status" value="1"/>
</dbReference>
<dbReference type="PROSITE" id="PS50112">
    <property type="entry name" value="PAS"/>
    <property type="match status" value="1"/>
</dbReference>
<proteinExistence type="predicted"/>
<dbReference type="InterPro" id="IPR050465">
    <property type="entry name" value="UPF0194_transport"/>
</dbReference>
<keyword evidence="3" id="KW-1133">Transmembrane helix</keyword>
<dbReference type="Pfam" id="PF13426">
    <property type="entry name" value="PAS_9"/>
    <property type="match status" value="1"/>
</dbReference>
<dbReference type="InterPro" id="IPR000700">
    <property type="entry name" value="PAS-assoc_C"/>
</dbReference>